<protein>
    <recommendedName>
        <fullName evidence="1">non-specific serine/threonine protein kinase</fullName>
        <ecNumber evidence="1">2.7.11.1</ecNumber>
    </recommendedName>
</protein>
<keyword evidence="6" id="KW-0067">ATP-binding</keyword>
<dbReference type="EC" id="2.7.11.1" evidence="1"/>
<dbReference type="FunFam" id="1.10.510.10:FF:001023">
    <property type="entry name" value="Os07g0541700 protein"/>
    <property type="match status" value="1"/>
</dbReference>
<dbReference type="PROSITE" id="PS50011">
    <property type="entry name" value="PROTEIN_KINASE_DOM"/>
    <property type="match status" value="1"/>
</dbReference>
<evidence type="ECO:0000256" key="8">
    <source>
        <dbReference type="ARBA" id="ARBA00048679"/>
    </source>
</evidence>
<dbReference type="PANTHER" id="PTHR45707">
    <property type="entry name" value="C2 CALCIUM/LIPID-BINDING PLANT PHOSPHORIBOSYLTRANSFERASE FAMILY PROTEIN"/>
    <property type="match status" value="1"/>
</dbReference>
<keyword evidence="5" id="KW-0418">Kinase</keyword>
<comment type="catalytic activity">
    <reaction evidence="8">
        <text>L-seryl-[protein] + ATP = O-phospho-L-seryl-[protein] + ADP + H(+)</text>
        <dbReference type="Rhea" id="RHEA:17989"/>
        <dbReference type="Rhea" id="RHEA-COMP:9863"/>
        <dbReference type="Rhea" id="RHEA-COMP:11604"/>
        <dbReference type="ChEBI" id="CHEBI:15378"/>
        <dbReference type="ChEBI" id="CHEBI:29999"/>
        <dbReference type="ChEBI" id="CHEBI:30616"/>
        <dbReference type="ChEBI" id="CHEBI:83421"/>
        <dbReference type="ChEBI" id="CHEBI:456216"/>
        <dbReference type="EC" id="2.7.11.1"/>
    </reaction>
</comment>
<evidence type="ECO:0000256" key="2">
    <source>
        <dbReference type="ARBA" id="ARBA00022527"/>
    </source>
</evidence>
<dbReference type="SMART" id="SM00220">
    <property type="entry name" value="S_TKc"/>
    <property type="match status" value="1"/>
</dbReference>
<comment type="catalytic activity">
    <reaction evidence="7">
        <text>L-threonyl-[protein] + ATP = O-phospho-L-threonyl-[protein] + ADP + H(+)</text>
        <dbReference type="Rhea" id="RHEA:46608"/>
        <dbReference type="Rhea" id="RHEA-COMP:11060"/>
        <dbReference type="Rhea" id="RHEA-COMP:11605"/>
        <dbReference type="ChEBI" id="CHEBI:15378"/>
        <dbReference type="ChEBI" id="CHEBI:30013"/>
        <dbReference type="ChEBI" id="CHEBI:30616"/>
        <dbReference type="ChEBI" id="CHEBI:61977"/>
        <dbReference type="ChEBI" id="CHEBI:456216"/>
        <dbReference type="EC" id="2.7.11.1"/>
    </reaction>
</comment>
<dbReference type="GO" id="GO:0004674">
    <property type="term" value="F:protein serine/threonine kinase activity"/>
    <property type="evidence" value="ECO:0007669"/>
    <property type="project" value="UniProtKB-KW"/>
</dbReference>
<evidence type="ECO:0000256" key="6">
    <source>
        <dbReference type="ARBA" id="ARBA00022840"/>
    </source>
</evidence>
<dbReference type="SUPFAM" id="SSF56112">
    <property type="entry name" value="Protein kinase-like (PK-like)"/>
    <property type="match status" value="1"/>
</dbReference>
<dbReference type="Pfam" id="PF00069">
    <property type="entry name" value="Pkinase"/>
    <property type="match status" value="1"/>
</dbReference>
<dbReference type="Gene3D" id="3.30.200.20">
    <property type="entry name" value="Phosphorylase Kinase, domain 1"/>
    <property type="match status" value="1"/>
</dbReference>
<name>M8CJ62_AEGTA</name>
<feature type="domain" description="Protein kinase" evidence="9">
    <location>
        <begin position="153"/>
        <end position="414"/>
    </location>
</feature>
<evidence type="ECO:0000259" key="9">
    <source>
        <dbReference type="PROSITE" id="PS50011"/>
    </source>
</evidence>
<proteinExistence type="predicted"/>
<reference evidence="10" key="1">
    <citation type="submission" date="2015-06" db="UniProtKB">
        <authorList>
            <consortium name="EnsemblPlants"/>
        </authorList>
    </citation>
    <scope>IDENTIFICATION</scope>
</reference>
<dbReference type="PROSITE" id="PS00108">
    <property type="entry name" value="PROTEIN_KINASE_ST"/>
    <property type="match status" value="1"/>
</dbReference>
<dbReference type="PROSITE" id="PS00107">
    <property type="entry name" value="PROTEIN_KINASE_ATP"/>
    <property type="match status" value="1"/>
</dbReference>
<dbReference type="Gene3D" id="1.10.510.10">
    <property type="entry name" value="Transferase(Phosphotransferase) domain 1"/>
    <property type="match status" value="1"/>
</dbReference>
<keyword evidence="2" id="KW-0723">Serine/threonine-protein kinase</keyword>
<evidence type="ECO:0000256" key="7">
    <source>
        <dbReference type="ARBA" id="ARBA00047899"/>
    </source>
</evidence>
<dbReference type="InterPro" id="IPR017441">
    <property type="entry name" value="Protein_kinase_ATP_BS"/>
</dbReference>
<dbReference type="AlphaFoldDB" id="M8CJ62"/>
<evidence type="ECO:0000256" key="5">
    <source>
        <dbReference type="ARBA" id="ARBA00022777"/>
    </source>
</evidence>
<evidence type="ECO:0000256" key="4">
    <source>
        <dbReference type="ARBA" id="ARBA00022741"/>
    </source>
</evidence>
<evidence type="ECO:0000256" key="3">
    <source>
        <dbReference type="ARBA" id="ARBA00022679"/>
    </source>
</evidence>
<dbReference type="PANTHER" id="PTHR45707:SF76">
    <property type="entry name" value="PROTEIN KINASE DOMAIN-CONTAINING PROTEIN"/>
    <property type="match status" value="1"/>
</dbReference>
<dbReference type="InterPro" id="IPR000719">
    <property type="entry name" value="Prot_kinase_dom"/>
</dbReference>
<dbReference type="GO" id="GO:0005524">
    <property type="term" value="F:ATP binding"/>
    <property type="evidence" value="ECO:0007669"/>
    <property type="project" value="UniProtKB-UniRule"/>
</dbReference>
<dbReference type="InterPro" id="IPR011009">
    <property type="entry name" value="Kinase-like_dom_sf"/>
</dbReference>
<dbReference type="InterPro" id="IPR008271">
    <property type="entry name" value="Ser/Thr_kinase_AS"/>
</dbReference>
<dbReference type="EnsemblPlants" id="EMT27337">
    <property type="protein sequence ID" value="EMT27337"/>
    <property type="gene ID" value="F775_24351"/>
</dbReference>
<keyword evidence="4" id="KW-0547">Nucleotide-binding</keyword>
<organism evidence="10">
    <name type="scientific">Aegilops tauschii</name>
    <name type="common">Tausch's goatgrass</name>
    <name type="synonym">Aegilops squarrosa</name>
    <dbReference type="NCBI Taxonomy" id="37682"/>
    <lineage>
        <taxon>Eukaryota</taxon>
        <taxon>Viridiplantae</taxon>
        <taxon>Streptophyta</taxon>
        <taxon>Embryophyta</taxon>
        <taxon>Tracheophyta</taxon>
        <taxon>Spermatophyta</taxon>
        <taxon>Magnoliopsida</taxon>
        <taxon>Liliopsida</taxon>
        <taxon>Poales</taxon>
        <taxon>Poaceae</taxon>
        <taxon>BOP clade</taxon>
        <taxon>Pooideae</taxon>
        <taxon>Triticodae</taxon>
        <taxon>Triticeae</taxon>
        <taxon>Triticinae</taxon>
        <taxon>Aegilops</taxon>
    </lineage>
</organism>
<evidence type="ECO:0000313" key="10">
    <source>
        <dbReference type="EnsemblPlants" id="EMT27337"/>
    </source>
</evidence>
<accession>M8CJ62</accession>
<sequence length="511" mass="57901">MGTSWNSKSRPFPQTRAPCLTTQSSLSSSTIPQQMIASGSLLGLAVGRGGGMEGRVWSGLATSQDCLHVKKNSIHKGGGEHKWREQVAQLARNKIWNSIAVSNFLLVLHITITPQASNHLGSFSTRERNNMDDLSAVPRVMSFQLLNEITKNFSADMKIGTGSFGNVYKGQHTDGEWIAVKLLHNYIPGLEDEQFEKEYHNLANLQHKNIVRLVGYSHETRREFLPYNGDLVLADITQRALCFEYMQNGSLEKFLTDESKERDWRTRYAIIKGICQGLKYLHEELQTPMYHLDLKPANVLLDENMVPKIADFGLSRLFRGEQSKFTKSDIGTRGYLPPEYIDACIISIKFDIFSLGVVHAYWKTKLQTTLVHALEPYSKQVKRCIEIALNCVDADRHKRPSIGEIINVLNETEIAIQVLGASMNHTGSSMNKINSDREREFLRYAKETLYYVHRGQGNTSFEINSDQEREFLRDAKETLDYVHRGQGNTSFETVERNYHGSTIMGLIGYPG</sequence>
<evidence type="ECO:0000256" key="1">
    <source>
        <dbReference type="ARBA" id="ARBA00012513"/>
    </source>
</evidence>
<keyword evidence="3" id="KW-0808">Transferase</keyword>
<dbReference type="ExpressionAtlas" id="M8CJ62">
    <property type="expression patterns" value="baseline"/>
</dbReference>